<keyword evidence="4" id="KW-1185">Reference proteome</keyword>
<keyword evidence="1" id="KW-0472">Membrane</keyword>
<keyword evidence="3" id="KW-0012">Acyltransferase</keyword>
<gene>
    <name evidence="3" type="ORF">C8N25_10575</name>
</gene>
<reference evidence="3 4" key="1">
    <citation type="submission" date="2018-08" db="EMBL/GenBank/DDBJ databases">
        <title>Genomic Encyclopedia of Archaeal and Bacterial Type Strains, Phase II (KMG-II): from individual species to whole genera.</title>
        <authorList>
            <person name="Goeker M."/>
        </authorList>
    </citation>
    <scope>NUCLEOTIDE SEQUENCE [LARGE SCALE GENOMIC DNA]</scope>
    <source>
        <strain evidence="3 4">DSM 15986</strain>
    </source>
</reference>
<feature type="transmembrane region" description="Helical" evidence="1">
    <location>
        <begin position="67"/>
        <end position="84"/>
    </location>
</feature>
<dbReference type="Pfam" id="PF16401">
    <property type="entry name" value="DUF5009"/>
    <property type="match status" value="1"/>
</dbReference>
<accession>A0A3E0DXZ5</accession>
<evidence type="ECO:0000259" key="2">
    <source>
        <dbReference type="Pfam" id="PF16401"/>
    </source>
</evidence>
<name>A0A3E0DXZ5_9BACT</name>
<comment type="caution">
    <text evidence="3">The sequence shown here is derived from an EMBL/GenBank/DDBJ whole genome shotgun (WGS) entry which is preliminary data.</text>
</comment>
<keyword evidence="1" id="KW-1133">Transmembrane helix</keyword>
<feature type="transmembrane region" description="Helical" evidence="1">
    <location>
        <begin position="290"/>
        <end position="310"/>
    </location>
</feature>
<dbReference type="PANTHER" id="PTHR31061:SF24">
    <property type="entry name" value="LD22376P"/>
    <property type="match status" value="1"/>
</dbReference>
<dbReference type="AlphaFoldDB" id="A0A3E0DXZ5"/>
<keyword evidence="3" id="KW-0808">Transferase</keyword>
<feature type="transmembrane region" description="Helical" evidence="1">
    <location>
        <begin position="12"/>
        <end position="34"/>
    </location>
</feature>
<feature type="transmembrane region" description="Helical" evidence="1">
    <location>
        <begin position="105"/>
        <end position="121"/>
    </location>
</feature>
<dbReference type="EMBL" id="QUNF01000005">
    <property type="protein sequence ID" value="REG90967.1"/>
    <property type="molecule type" value="Genomic_DNA"/>
</dbReference>
<dbReference type="OrthoDB" id="9788724at2"/>
<dbReference type="PANTHER" id="PTHR31061">
    <property type="entry name" value="LD22376P"/>
    <property type="match status" value="1"/>
</dbReference>
<dbReference type="RefSeq" id="WP_086539631.1">
    <property type="nucleotide sequence ID" value="NZ_MSSW01000002.1"/>
</dbReference>
<proteinExistence type="predicted"/>
<dbReference type="InterPro" id="IPR032176">
    <property type="entry name" value="DUF5009"/>
</dbReference>
<feature type="transmembrane region" description="Helical" evidence="1">
    <location>
        <begin position="265"/>
        <end position="284"/>
    </location>
</feature>
<dbReference type="Proteomes" id="UP000256405">
    <property type="component" value="Unassembled WGS sequence"/>
</dbReference>
<dbReference type="GO" id="GO:0016746">
    <property type="term" value="F:acyltransferase activity"/>
    <property type="evidence" value="ECO:0007669"/>
    <property type="project" value="UniProtKB-KW"/>
</dbReference>
<sequence>MTNQHLSDRKRLVSLDVFRGLTMFLLVAEAASVYHTLLDANPEGTLFHNFFLQFTHHPWNGLRFWDLIQPFFMFIVGVAMPFSLNKRMAVVGDRGKVTRHILKRCLLLFLFGTGLHCVYAGELVFELWNVLTQLSFTILVTYFLLDRSWKVQLGVSLGLLVLTEIMYRLYNPEAPFLHGTNFGNYIDQILMGKINGGGWVAINCIPTAAHTIWGAICGNLLLSSKSEKEKIKILVLAGLAALAIGYGLDFAGITPIVKRISTTSFAFASGGWAILALAFCYWLVDVKEKNNWVFPFVVVGMNSIFIYLFAEILGHSWLFGFIEIFSSGILFPLGIGESAVVIITAFLTLGAMWYLCYFLYKKKIFFKI</sequence>
<keyword evidence="1" id="KW-0812">Transmembrane</keyword>
<feature type="domain" description="DUF5009" evidence="2">
    <location>
        <begin position="13"/>
        <end position="151"/>
    </location>
</feature>
<protein>
    <submittedName>
        <fullName evidence="3">Putative acyltransferase</fullName>
    </submittedName>
</protein>
<feature type="transmembrane region" description="Helical" evidence="1">
    <location>
        <begin position="341"/>
        <end position="360"/>
    </location>
</feature>
<feature type="transmembrane region" description="Helical" evidence="1">
    <location>
        <begin position="231"/>
        <end position="253"/>
    </location>
</feature>
<evidence type="ECO:0000256" key="1">
    <source>
        <dbReference type="SAM" id="Phobius"/>
    </source>
</evidence>
<evidence type="ECO:0000313" key="4">
    <source>
        <dbReference type="Proteomes" id="UP000256405"/>
    </source>
</evidence>
<organism evidence="3 4">
    <name type="scientific">Algoriphagus antarcticus</name>
    <dbReference type="NCBI Taxonomy" id="238540"/>
    <lineage>
        <taxon>Bacteria</taxon>
        <taxon>Pseudomonadati</taxon>
        <taxon>Bacteroidota</taxon>
        <taxon>Cytophagia</taxon>
        <taxon>Cytophagales</taxon>
        <taxon>Cyclobacteriaceae</taxon>
        <taxon>Algoriphagus</taxon>
    </lineage>
</organism>
<evidence type="ECO:0000313" key="3">
    <source>
        <dbReference type="EMBL" id="REG90967.1"/>
    </source>
</evidence>